<dbReference type="EMBL" id="QRHA01000001">
    <property type="protein sequence ID" value="RDV29425.1"/>
    <property type="molecule type" value="Genomic_DNA"/>
</dbReference>
<dbReference type="Pfam" id="PF00144">
    <property type="entry name" value="Beta-lactamase"/>
    <property type="match status" value="1"/>
</dbReference>
<dbReference type="InterPro" id="IPR050491">
    <property type="entry name" value="AmpC-like"/>
</dbReference>
<proteinExistence type="predicted"/>
<dbReference type="GO" id="GO:0016787">
    <property type="term" value="F:hydrolase activity"/>
    <property type="evidence" value="ECO:0007669"/>
    <property type="project" value="UniProtKB-KW"/>
</dbReference>
<dbReference type="Gene3D" id="2.40.128.600">
    <property type="match status" value="1"/>
</dbReference>
<name>A0A3D8MF16_9ALTE</name>
<dbReference type="Proteomes" id="UP000256561">
    <property type="component" value="Unassembled WGS sequence"/>
</dbReference>
<evidence type="ECO:0000259" key="1">
    <source>
        <dbReference type="Pfam" id="PF00144"/>
    </source>
</evidence>
<accession>A0A3D8MF16</accession>
<dbReference type="Gene3D" id="3.40.710.10">
    <property type="entry name" value="DD-peptidase/beta-lactamase superfamily"/>
    <property type="match status" value="1"/>
</dbReference>
<reference evidence="4" key="1">
    <citation type="submission" date="2018-08" db="EMBL/GenBank/DDBJ databases">
        <authorList>
            <person name="Zhang J."/>
            <person name="Du Z.-J."/>
        </authorList>
    </citation>
    <scope>NUCLEOTIDE SEQUENCE [LARGE SCALE GENOMIC DNA]</scope>
    <source>
        <strain evidence="4">KCTC 52655</strain>
    </source>
</reference>
<dbReference type="PANTHER" id="PTHR46825:SF15">
    <property type="entry name" value="BETA-LACTAMASE-RELATED DOMAIN-CONTAINING PROTEIN"/>
    <property type="match status" value="1"/>
</dbReference>
<dbReference type="PANTHER" id="PTHR46825">
    <property type="entry name" value="D-ALANYL-D-ALANINE-CARBOXYPEPTIDASE/ENDOPEPTIDASE AMPH"/>
    <property type="match status" value="1"/>
</dbReference>
<dbReference type="SUPFAM" id="SSF56601">
    <property type="entry name" value="beta-lactamase/transpeptidase-like"/>
    <property type="match status" value="1"/>
</dbReference>
<sequence>MLGVSPANASTLPASLNDLPEVIEQALVQFHTPGMSVGVVKDNQVVYLQGHGLRSIEDRLPVTPETYFRLASVSKAFTATGIALLAESGDLNWQQRVTDHLAHFQMADPWVTREFTVLDLLTHRSGLASGAGDSMLWPEPSGFSREEIIHNLRYLTPKTSFRSAYAYNNVMYITAGEVIASTTGEKYQDFIDKHIFAPLGMHCFAGDVPPSALVNHAVSFGFSEQRGQYAIPRNQIRQQGLVSAAAGGLTCNAKEMLKWLSMWLNGGKLPDGKAFLSSDSIEFMWSPQTLLPISDIDRAWDETQFSAYGIGWRLADVLGHKVISHTGTLSGYQTYVTLVPELNLGVVLLNNGSNYGARGAVMQTILKAYMGKPKPPAAENWISAYSALQQHNKVLSQEREIELAGSGHVVLELPQYAGEFEDQWFGAFRIKYASQKLTIESEKMPMLSGFLEPFDDHRFVIRWHNPNAADDAMILFDVSPQRTVTGFTLAPFKATVPEYHEYSDMYFKPVAGNNTSAE</sequence>
<dbReference type="Pfam" id="PF11954">
    <property type="entry name" value="DUF3471"/>
    <property type="match status" value="1"/>
</dbReference>
<protein>
    <submittedName>
        <fullName evidence="3">Serine hydrolase</fullName>
    </submittedName>
</protein>
<evidence type="ECO:0000313" key="3">
    <source>
        <dbReference type="EMBL" id="RDV29425.1"/>
    </source>
</evidence>
<dbReference type="InterPro" id="IPR021860">
    <property type="entry name" value="Peptidase_S12_Pab87-rel_C"/>
</dbReference>
<keyword evidence="3" id="KW-0378">Hydrolase</keyword>
<feature type="domain" description="Peptidase S12 Pab87-related C-terminal" evidence="2">
    <location>
        <begin position="411"/>
        <end position="490"/>
    </location>
</feature>
<feature type="domain" description="Beta-lactamase-related" evidence="1">
    <location>
        <begin position="23"/>
        <end position="357"/>
    </location>
</feature>
<dbReference type="OrthoDB" id="119951at2"/>
<dbReference type="AlphaFoldDB" id="A0A3D8MF16"/>
<evidence type="ECO:0000313" key="4">
    <source>
        <dbReference type="Proteomes" id="UP000256561"/>
    </source>
</evidence>
<evidence type="ECO:0000259" key="2">
    <source>
        <dbReference type="Pfam" id="PF11954"/>
    </source>
</evidence>
<comment type="caution">
    <text evidence="3">The sequence shown here is derived from an EMBL/GenBank/DDBJ whole genome shotgun (WGS) entry which is preliminary data.</text>
</comment>
<keyword evidence="4" id="KW-1185">Reference proteome</keyword>
<dbReference type="InterPro" id="IPR012338">
    <property type="entry name" value="Beta-lactam/transpept-like"/>
</dbReference>
<dbReference type="InterPro" id="IPR001466">
    <property type="entry name" value="Beta-lactam-related"/>
</dbReference>
<organism evidence="3 4">
    <name type="scientific">Alteromonas aestuariivivens</name>
    <dbReference type="NCBI Taxonomy" id="1938339"/>
    <lineage>
        <taxon>Bacteria</taxon>
        <taxon>Pseudomonadati</taxon>
        <taxon>Pseudomonadota</taxon>
        <taxon>Gammaproteobacteria</taxon>
        <taxon>Alteromonadales</taxon>
        <taxon>Alteromonadaceae</taxon>
        <taxon>Alteromonas/Salinimonas group</taxon>
        <taxon>Alteromonas</taxon>
    </lineage>
</organism>
<gene>
    <name evidence="3" type="ORF">DXV75_01510</name>
</gene>